<dbReference type="Gene3D" id="1.10.1170.10">
    <property type="entry name" value="Inhibitor Of Apoptosis Protein (2mihbC-IAP-1), Chain A"/>
    <property type="match status" value="1"/>
</dbReference>
<dbReference type="CDD" id="cd00022">
    <property type="entry name" value="BIR"/>
    <property type="match status" value="1"/>
</dbReference>
<dbReference type="GO" id="GO:0005737">
    <property type="term" value="C:cytoplasm"/>
    <property type="evidence" value="ECO:0007669"/>
    <property type="project" value="TreeGrafter"/>
</dbReference>
<gene>
    <name evidence="1" type="ORF">CGI_10005229</name>
</gene>
<protein>
    <submittedName>
        <fullName evidence="1">Baculoviral IAP repeat-containing protein 3</fullName>
    </submittedName>
</protein>
<reference evidence="1" key="1">
    <citation type="journal article" date="2012" name="Nature">
        <title>The oyster genome reveals stress adaptation and complexity of shell formation.</title>
        <authorList>
            <person name="Zhang G."/>
            <person name="Fang X."/>
            <person name="Guo X."/>
            <person name="Li L."/>
            <person name="Luo R."/>
            <person name="Xu F."/>
            <person name="Yang P."/>
            <person name="Zhang L."/>
            <person name="Wang X."/>
            <person name="Qi H."/>
            <person name="Xiong Z."/>
            <person name="Que H."/>
            <person name="Xie Y."/>
            <person name="Holland P.W."/>
            <person name="Paps J."/>
            <person name="Zhu Y."/>
            <person name="Wu F."/>
            <person name="Chen Y."/>
            <person name="Wang J."/>
            <person name="Peng C."/>
            <person name="Meng J."/>
            <person name="Yang L."/>
            <person name="Liu J."/>
            <person name="Wen B."/>
            <person name="Zhang N."/>
            <person name="Huang Z."/>
            <person name="Zhu Q."/>
            <person name="Feng Y."/>
            <person name="Mount A."/>
            <person name="Hedgecock D."/>
            <person name="Xu Z."/>
            <person name="Liu Y."/>
            <person name="Domazet-Loso T."/>
            <person name="Du Y."/>
            <person name="Sun X."/>
            <person name="Zhang S."/>
            <person name="Liu B."/>
            <person name="Cheng P."/>
            <person name="Jiang X."/>
            <person name="Li J."/>
            <person name="Fan D."/>
            <person name="Wang W."/>
            <person name="Fu W."/>
            <person name="Wang T."/>
            <person name="Wang B."/>
            <person name="Zhang J."/>
            <person name="Peng Z."/>
            <person name="Li Y."/>
            <person name="Li N."/>
            <person name="Wang J."/>
            <person name="Chen M."/>
            <person name="He Y."/>
            <person name="Tan F."/>
            <person name="Song X."/>
            <person name="Zheng Q."/>
            <person name="Huang R."/>
            <person name="Yang H."/>
            <person name="Du X."/>
            <person name="Chen L."/>
            <person name="Yang M."/>
            <person name="Gaffney P.M."/>
            <person name="Wang S."/>
            <person name="Luo L."/>
            <person name="She Z."/>
            <person name="Ming Y."/>
            <person name="Huang W."/>
            <person name="Zhang S."/>
            <person name="Huang B."/>
            <person name="Zhang Y."/>
            <person name="Qu T."/>
            <person name="Ni P."/>
            <person name="Miao G."/>
            <person name="Wang J."/>
            <person name="Wang Q."/>
            <person name="Steinberg C.E."/>
            <person name="Wang H."/>
            <person name="Li N."/>
            <person name="Qian L."/>
            <person name="Zhang G."/>
            <person name="Li Y."/>
            <person name="Yang H."/>
            <person name="Liu X."/>
            <person name="Wang J."/>
            <person name="Yin Y."/>
            <person name="Wang J."/>
        </authorList>
    </citation>
    <scope>NUCLEOTIDE SEQUENCE [LARGE SCALE GENOMIC DNA]</scope>
    <source>
        <strain evidence="1">05x7-T-G4-1.051#20</strain>
    </source>
</reference>
<dbReference type="PANTHER" id="PTHR10044">
    <property type="entry name" value="INHIBITOR OF APOPTOSIS"/>
    <property type="match status" value="1"/>
</dbReference>
<dbReference type="PROSITE" id="PS50143">
    <property type="entry name" value="BIR_REPEAT_2"/>
    <property type="match status" value="1"/>
</dbReference>
<dbReference type="InterPro" id="IPR050784">
    <property type="entry name" value="IAP"/>
</dbReference>
<dbReference type="SUPFAM" id="SSF57924">
    <property type="entry name" value="Inhibitor of apoptosis (IAP) repeat"/>
    <property type="match status" value="1"/>
</dbReference>
<dbReference type="GO" id="GO:0005634">
    <property type="term" value="C:nucleus"/>
    <property type="evidence" value="ECO:0007669"/>
    <property type="project" value="TreeGrafter"/>
</dbReference>
<dbReference type="InterPro" id="IPR001370">
    <property type="entry name" value="BIR_rpt"/>
</dbReference>
<accession>K1R0X6</accession>
<sequence length="132" mass="15336">MDSKANFSWNLSDSNKGLKEKLKTKYVTLPVKNIPPPTLNSPSPWQYPEYLNFSERFATFHDWPKYLRGPAKKDLARAGFIYTRIGDKVTCFSCVMTLKNWEPQDDAYNEHIRWSKHCPYAKMVTDGKLARG</sequence>
<dbReference type="PANTHER" id="PTHR10044:SF139">
    <property type="entry name" value="DEATH-ASSOCIATED INHIBITOR OF APOPTOSIS 2"/>
    <property type="match status" value="1"/>
</dbReference>
<evidence type="ECO:0000313" key="1">
    <source>
        <dbReference type="EMBL" id="EKC27396.1"/>
    </source>
</evidence>
<dbReference type="AlphaFoldDB" id="K1R0X6"/>
<proteinExistence type="predicted"/>
<dbReference type="HOGENOM" id="CLU_147593_0_0_1"/>
<dbReference type="EMBL" id="JH818241">
    <property type="protein sequence ID" value="EKC27396.1"/>
    <property type="molecule type" value="Genomic_DNA"/>
</dbReference>
<organism evidence="1">
    <name type="scientific">Magallana gigas</name>
    <name type="common">Pacific oyster</name>
    <name type="synonym">Crassostrea gigas</name>
    <dbReference type="NCBI Taxonomy" id="29159"/>
    <lineage>
        <taxon>Eukaryota</taxon>
        <taxon>Metazoa</taxon>
        <taxon>Spiralia</taxon>
        <taxon>Lophotrochozoa</taxon>
        <taxon>Mollusca</taxon>
        <taxon>Bivalvia</taxon>
        <taxon>Autobranchia</taxon>
        <taxon>Pteriomorphia</taxon>
        <taxon>Ostreida</taxon>
        <taxon>Ostreoidea</taxon>
        <taxon>Ostreidae</taxon>
        <taxon>Magallana</taxon>
    </lineage>
</organism>
<dbReference type="SMART" id="SM00238">
    <property type="entry name" value="BIR"/>
    <property type="match status" value="1"/>
</dbReference>
<dbReference type="InParanoid" id="K1R0X6"/>
<dbReference type="Pfam" id="PF00653">
    <property type="entry name" value="BIR"/>
    <property type="match status" value="1"/>
</dbReference>
<name>K1R0X6_MAGGI</name>